<dbReference type="AlphaFoldDB" id="A0A368DMH4"/>
<protein>
    <recommendedName>
        <fullName evidence="1">UPF0246 protein DBW71_05500</fullName>
    </recommendedName>
</protein>
<dbReference type="GO" id="GO:0005829">
    <property type="term" value="C:cytosol"/>
    <property type="evidence" value="ECO:0007669"/>
    <property type="project" value="TreeGrafter"/>
</dbReference>
<comment type="caution">
    <text evidence="2">The sequence shown here is derived from an EMBL/GenBank/DDBJ whole genome shotgun (WGS) entry which is preliminary data.</text>
</comment>
<dbReference type="PANTHER" id="PTHR30283:SF4">
    <property type="entry name" value="PEROXIDE STRESS RESISTANCE PROTEIN YAAA"/>
    <property type="match status" value="1"/>
</dbReference>
<sequence length="254" mass="28403">MLIVVSPAKKLNMDPIQGINSTKPDFSANAEELINLTRSLSVDEIMGLMGISSNLAQLNMERFSSFGTQEKKPAALAFAGDTYKGLDAETLSSEDLNWAQNHLRIISGLYGVLRPLDDIEPYRLEMGSKLEGKHGKSLYDYWGKKISEKLNDDAKNNGSNILINCASNEYFNAISSSSLSLNVITPIFIDRKNGKEKVISFYAKKARGTMARFIIQNRLTKVDELKSFDIDGYKYQSDQSTDKNLSFVRDHPLN</sequence>
<dbReference type="NCBIfam" id="NF002542">
    <property type="entry name" value="PRK02101.1-3"/>
    <property type="match status" value="1"/>
</dbReference>
<dbReference type="PANTHER" id="PTHR30283">
    <property type="entry name" value="PEROXIDE STRESS RESPONSE PROTEIN YAAA"/>
    <property type="match status" value="1"/>
</dbReference>
<evidence type="ECO:0000256" key="1">
    <source>
        <dbReference type="HAMAP-Rule" id="MF_00652"/>
    </source>
</evidence>
<accession>A0A368DMH4</accession>
<dbReference type="Proteomes" id="UP000253570">
    <property type="component" value="Unassembled WGS sequence"/>
</dbReference>
<proteinExistence type="inferred from homology"/>
<dbReference type="InterPro" id="IPR005583">
    <property type="entry name" value="YaaA"/>
</dbReference>
<dbReference type="Pfam" id="PF03883">
    <property type="entry name" value="H2O2_YaaD"/>
    <property type="match status" value="1"/>
</dbReference>
<evidence type="ECO:0000313" key="2">
    <source>
        <dbReference type="EMBL" id="RCL72483.1"/>
    </source>
</evidence>
<dbReference type="EMBL" id="QOQD01000014">
    <property type="protein sequence ID" value="RCL72483.1"/>
    <property type="molecule type" value="Genomic_DNA"/>
</dbReference>
<organism evidence="2 3">
    <name type="scientific">PS1 clade bacterium</name>
    <dbReference type="NCBI Taxonomy" id="2175152"/>
    <lineage>
        <taxon>Bacteria</taxon>
        <taxon>Pseudomonadati</taxon>
        <taxon>Pseudomonadota</taxon>
        <taxon>Alphaproteobacteria</taxon>
        <taxon>PS1 clade</taxon>
    </lineage>
</organism>
<comment type="similarity">
    <text evidence="1">Belongs to the UPF0246 family.</text>
</comment>
<name>A0A368DMH4_9PROT</name>
<reference evidence="2 3" key="1">
    <citation type="journal article" date="2018" name="Microbiome">
        <title>Fine metagenomic profile of the Mediterranean stratified and mixed water columns revealed by assembly and recruitment.</title>
        <authorList>
            <person name="Haro-Moreno J.M."/>
            <person name="Lopez-Perez M."/>
            <person name="De La Torre J.R."/>
            <person name="Picazo A."/>
            <person name="Camacho A."/>
            <person name="Rodriguez-Valera F."/>
        </authorList>
    </citation>
    <scope>NUCLEOTIDE SEQUENCE [LARGE SCALE GENOMIC DNA]</scope>
    <source>
        <strain evidence="2">MED-G57</strain>
    </source>
</reference>
<dbReference type="GO" id="GO:0033194">
    <property type="term" value="P:response to hydroperoxide"/>
    <property type="evidence" value="ECO:0007669"/>
    <property type="project" value="TreeGrafter"/>
</dbReference>
<gene>
    <name evidence="2" type="ORF">DBW71_05500</name>
</gene>
<dbReference type="HAMAP" id="MF_00652">
    <property type="entry name" value="UPF0246"/>
    <property type="match status" value="1"/>
</dbReference>
<evidence type="ECO:0000313" key="3">
    <source>
        <dbReference type="Proteomes" id="UP000253570"/>
    </source>
</evidence>